<dbReference type="PROSITE" id="PS50110">
    <property type="entry name" value="RESPONSE_REGULATORY"/>
    <property type="match status" value="1"/>
</dbReference>
<dbReference type="Proteomes" id="UP001069090">
    <property type="component" value="Unassembled WGS sequence"/>
</dbReference>
<organism evidence="4 5">
    <name type="scientific">Dasania phycosphaerae</name>
    <dbReference type="NCBI Taxonomy" id="2950436"/>
    <lineage>
        <taxon>Bacteria</taxon>
        <taxon>Pseudomonadati</taxon>
        <taxon>Pseudomonadota</taxon>
        <taxon>Gammaproteobacteria</taxon>
        <taxon>Cellvibrionales</taxon>
        <taxon>Spongiibacteraceae</taxon>
        <taxon>Dasania</taxon>
    </lineage>
</organism>
<dbReference type="Gene3D" id="3.30.70.1230">
    <property type="entry name" value="Nucleotide cyclase"/>
    <property type="match status" value="1"/>
</dbReference>
<dbReference type="SMART" id="SM00448">
    <property type="entry name" value="REC"/>
    <property type="match status" value="1"/>
</dbReference>
<dbReference type="SUPFAM" id="SSF52172">
    <property type="entry name" value="CheY-like"/>
    <property type="match status" value="1"/>
</dbReference>
<evidence type="ECO:0000259" key="2">
    <source>
        <dbReference type="PROSITE" id="PS50110"/>
    </source>
</evidence>
<dbReference type="AlphaFoldDB" id="A0A9J6RMG3"/>
<dbReference type="EMBL" id="JAPTGG010000005">
    <property type="protein sequence ID" value="MCZ0865173.1"/>
    <property type="molecule type" value="Genomic_DNA"/>
</dbReference>
<dbReference type="PANTHER" id="PTHR43081">
    <property type="entry name" value="ADENYLATE CYCLASE, TERMINAL-DIFFERENTIATION SPECIFIC-RELATED"/>
    <property type="match status" value="1"/>
</dbReference>
<sequence>MNTSSRSGFAANKPSKNWPATARLIVNATTELYSNQYQQHGVIHSDFSKLLIAAEKLENLSLQQQRGAIPEYQKIWHDLRNLIGTLQGYIELIQEEQQVDEKSQQQLEHIDRLTLQLLEFDNQHQINTNTPYPSTKKVTSGSILIVDDQRESRELIRRHLLRDQHQVLEAASGLEMLALLEYQAVDLILLDLILPEMDGHELLARLKQHHKWRAIPVIVVSGNKDTERVIRCIEAGAEDFLFKPINPVLLKARISAGVERKRWLDKEQLYRQELEKNQKFIRKIFGRYVSEEIADTLLENPDALDLGGSQCKATIMMADIRGFTTIAEQLPPQQVVRLLNNYLGAMSEIIMRHNGTVNEFIGDAILAIFGAPINREDDSDRAIQCALAMQKAMDAINQQNLKENLPAIQMGISINTGPVIAGNIGSLKRTKYGVVGHTVNQTARIEDACPAGKILISESTLADSTAILSIGQSQTIQAKGILAAINIYQLNDAAIP</sequence>
<evidence type="ECO:0000259" key="3">
    <source>
        <dbReference type="PROSITE" id="PS50125"/>
    </source>
</evidence>
<dbReference type="GO" id="GO:0004016">
    <property type="term" value="F:adenylate cyclase activity"/>
    <property type="evidence" value="ECO:0007669"/>
    <property type="project" value="UniProtKB-ARBA"/>
</dbReference>
<dbReference type="GO" id="GO:0009190">
    <property type="term" value="P:cyclic nucleotide biosynthetic process"/>
    <property type="evidence" value="ECO:0007669"/>
    <property type="project" value="InterPro"/>
</dbReference>
<dbReference type="Pfam" id="PF00072">
    <property type="entry name" value="Response_reg"/>
    <property type="match status" value="1"/>
</dbReference>
<evidence type="ECO:0000313" key="4">
    <source>
        <dbReference type="EMBL" id="MCZ0865173.1"/>
    </source>
</evidence>
<comment type="caution">
    <text evidence="4">The sequence shown here is derived from an EMBL/GenBank/DDBJ whole genome shotgun (WGS) entry which is preliminary data.</text>
</comment>
<dbReference type="InterPro" id="IPR011006">
    <property type="entry name" value="CheY-like_superfamily"/>
</dbReference>
<dbReference type="Pfam" id="PF00211">
    <property type="entry name" value="Guanylate_cyc"/>
    <property type="match status" value="1"/>
</dbReference>
<accession>A0A9J6RMG3</accession>
<gene>
    <name evidence="4" type="ORF">O0V09_08185</name>
</gene>
<feature type="domain" description="Response regulatory" evidence="2">
    <location>
        <begin position="142"/>
        <end position="258"/>
    </location>
</feature>
<dbReference type="InterPro" id="IPR029787">
    <property type="entry name" value="Nucleotide_cyclase"/>
</dbReference>
<evidence type="ECO:0000313" key="5">
    <source>
        <dbReference type="Proteomes" id="UP001069090"/>
    </source>
</evidence>
<protein>
    <submittedName>
        <fullName evidence="4">Response regulator</fullName>
    </submittedName>
</protein>
<name>A0A9J6RMG3_9GAMM</name>
<keyword evidence="5" id="KW-1185">Reference proteome</keyword>
<dbReference type="InterPro" id="IPR050697">
    <property type="entry name" value="Adenylyl/Guanylyl_Cyclase_3/4"/>
</dbReference>
<dbReference type="InterPro" id="IPR001054">
    <property type="entry name" value="A/G_cyclase"/>
</dbReference>
<dbReference type="GO" id="GO:0000160">
    <property type="term" value="P:phosphorelay signal transduction system"/>
    <property type="evidence" value="ECO:0007669"/>
    <property type="project" value="InterPro"/>
</dbReference>
<dbReference type="Gene3D" id="3.40.50.2300">
    <property type="match status" value="1"/>
</dbReference>
<reference evidence="4 5" key="1">
    <citation type="submission" date="2022-12" db="EMBL/GenBank/DDBJ databases">
        <title>Dasania phycosphaerae sp. nov., isolated from particulate material of the south coast of Korea.</title>
        <authorList>
            <person name="Jiang Y."/>
        </authorList>
    </citation>
    <scope>NUCLEOTIDE SEQUENCE [LARGE SCALE GENOMIC DNA]</scope>
    <source>
        <strain evidence="4 5">GY-19</strain>
    </source>
</reference>
<dbReference type="SUPFAM" id="SSF55073">
    <property type="entry name" value="Nucleotide cyclase"/>
    <property type="match status" value="1"/>
</dbReference>
<keyword evidence="1" id="KW-0597">Phosphoprotein</keyword>
<dbReference type="CDD" id="cd07302">
    <property type="entry name" value="CHD"/>
    <property type="match status" value="1"/>
</dbReference>
<dbReference type="RefSeq" id="WP_258331322.1">
    <property type="nucleotide sequence ID" value="NZ_JAPTGG010000005.1"/>
</dbReference>
<dbReference type="InterPro" id="IPR001789">
    <property type="entry name" value="Sig_transdc_resp-reg_receiver"/>
</dbReference>
<dbReference type="PANTHER" id="PTHR43081:SF1">
    <property type="entry name" value="ADENYLATE CYCLASE, TERMINAL-DIFFERENTIATION SPECIFIC"/>
    <property type="match status" value="1"/>
</dbReference>
<dbReference type="SMART" id="SM00044">
    <property type="entry name" value="CYCc"/>
    <property type="match status" value="1"/>
</dbReference>
<proteinExistence type="predicted"/>
<evidence type="ECO:0000256" key="1">
    <source>
        <dbReference type="PROSITE-ProRule" id="PRU00169"/>
    </source>
</evidence>
<feature type="domain" description="Guanylate cyclase" evidence="3">
    <location>
        <begin position="314"/>
        <end position="446"/>
    </location>
</feature>
<dbReference type="PROSITE" id="PS50125">
    <property type="entry name" value="GUANYLATE_CYCLASE_2"/>
    <property type="match status" value="1"/>
</dbReference>
<feature type="modified residue" description="4-aspartylphosphate" evidence="1">
    <location>
        <position position="191"/>
    </location>
</feature>